<proteinExistence type="predicted"/>
<evidence type="ECO:0000256" key="4">
    <source>
        <dbReference type="ARBA" id="ARBA00022989"/>
    </source>
</evidence>
<dbReference type="InterPro" id="IPR005598">
    <property type="entry name" value="ATP_synth_I"/>
</dbReference>
<evidence type="ECO:0000256" key="5">
    <source>
        <dbReference type="ARBA" id="ARBA00023136"/>
    </source>
</evidence>
<organism evidence="7 8">
    <name type="scientific">Legionella gratiana</name>
    <dbReference type="NCBI Taxonomy" id="45066"/>
    <lineage>
        <taxon>Bacteria</taxon>
        <taxon>Pseudomonadati</taxon>
        <taxon>Pseudomonadota</taxon>
        <taxon>Gammaproteobacteria</taxon>
        <taxon>Legionellales</taxon>
        <taxon>Legionellaceae</taxon>
        <taxon>Legionella</taxon>
    </lineage>
</organism>
<feature type="transmembrane region" description="Helical" evidence="6">
    <location>
        <begin position="79"/>
        <end position="96"/>
    </location>
</feature>
<evidence type="ECO:0000256" key="2">
    <source>
        <dbReference type="ARBA" id="ARBA00022475"/>
    </source>
</evidence>
<keyword evidence="5 6" id="KW-0472">Membrane</keyword>
<dbReference type="Proteomes" id="UP000254476">
    <property type="component" value="Unassembled WGS sequence"/>
</dbReference>
<sequence length="131" mass="14661">MNKQLSKRGIVRLWLVQISATLVLAAFCALAYGVNAAISALLGGMVCIIPNAYFASKLFKYQGARSARQIVNSFYKGEALKIIISIFLFTAVFLFFKITPLAFFGSYIMILMTHWFAPLILINKQNRPESD</sequence>
<evidence type="ECO:0000313" key="8">
    <source>
        <dbReference type="Proteomes" id="UP000254476"/>
    </source>
</evidence>
<evidence type="ECO:0000256" key="6">
    <source>
        <dbReference type="SAM" id="Phobius"/>
    </source>
</evidence>
<reference evidence="7 8" key="1">
    <citation type="submission" date="2018-06" db="EMBL/GenBank/DDBJ databases">
        <authorList>
            <consortium name="Pathogen Informatics"/>
            <person name="Doyle S."/>
        </authorList>
    </citation>
    <scope>NUCLEOTIDE SEQUENCE [LARGE SCALE GENOMIC DNA]</scope>
    <source>
        <strain evidence="7 8">NCTC12388</strain>
    </source>
</reference>
<keyword evidence="4 6" id="KW-1133">Transmembrane helix</keyword>
<name>A0A378JG08_9GAMM</name>
<evidence type="ECO:0000313" key="7">
    <source>
        <dbReference type="EMBL" id="STX46565.1"/>
    </source>
</evidence>
<dbReference type="RefSeq" id="WP_058498452.1">
    <property type="nucleotide sequence ID" value="NZ_CAAAHW010000010.1"/>
</dbReference>
<evidence type="ECO:0000256" key="1">
    <source>
        <dbReference type="ARBA" id="ARBA00004651"/>
    </source>
</evidence>
<keyword evidence="2" id="KW-1003">Cell membrane</keyword>
<feature type="transmembrane region" description="Helical" evidence="6">
    <location>
        <begin position="12"/>
        <end position="32"/>
    </location>
</feature>
<evidence type="ECO:0000256" key="3">
    <source>
        <dbReference type="ARBA" id="ARBA00022692"/>
    </source>
</evidence>
<dbReference type="AlphaFoldDB" id="A0A378JG08"/>
<dbReference type="OrthoDB" id="5702716at2"/>
<dbReference type="Pfam" id="PF03899">
    <property type="entry name" value="ATP-synt_I"/>
    <property type="match status" value="1"/>
</dbReference>
<comment type="subcellular location">
    <subcellularLocation>
        <location evidence="1">Cell membrane</location>
        <topology evidence="1">Multi-pass membrane protein</topology>
    </subcellularLocation>
</comment>
<protein>
    <submittedName>
        <fullName evidence="7">ATP synthase subunit I</fullName>
    </submittedName>
</protein>
<feature type="transmembrane region" description="Helical" evidence="6">
    <location>
        <begin position="38"/>
        <end position="59"/>
    </location>
</feature>
<keyword evidence="3 6" id="KW-0812">Transmembrane</keyword>
<dbReference type="GO" id="GO:0005886">
    <property type="term" value="C:plasma membrane"/>
    <property type="evidence" value="ECO:0007669"/>
    <property type="project" value="UniProtKB-SubCell"/>
</dbReference>
<feature type="transmembrane region" description="Helical" evidence="6">
    <location>
        <begin position="102"/>
        <end position="122"/>
    </location>
</feature>
<accession>A0A378JG08</accession>
<gene>
    <name evidence="7" type="primary">atpI</name>
    <name evidence="7" type="ORF">NCTC12388_03332</name>
</gene>
<dbReference type="EMBL" id="UGOB01000001">
    <property type="protein sequence ID" value="STX46565.1"/>
    <property type="molecule type" value="Genomic_DNA"/>
</dbReference>